<proteinExistence type="predicted"/>
<dbReference type="AlphaFoldDB" id="A0A2U2BZD0"/>
<name>A0A2U2BZD0_9BACT</name>
<dbReference type="RefSeq" id="WP_109158655.1">
    <property type="nucleotide sequence ID" value="NZ_QEYI01000007.1"/>
</dbReference>
<gene>
    <name evidence="1" type="ORF">DF188_08110</name>
</gene>
<sequence length="156" mass="18358">MARLIKTLAEYAVERRKEETHFMVFNTVYNDLYAFKNEPNSEENAEYGIFGYLNEKCVNNIARDEFINFMKDNFPNTKLEDVFDMVSPGFLVYPYLGTIAIDCERDDEVYNAICKKYEDELGNPLSKDAVFWSVSYEIALKNYKAVKQMWDDELKD</sequence>
<evidence type="ECO:0000313" key="2">
    <source>
        <dbReference type="Proteomes" id="UP000245014"/>
    </source>
</evidence>
<evidence type="ECO:0000313" key="1">
    <source>
        <dbReference type="EMBL" id="PWE20424.1"/>
    </source>
</evidence>
<protein>
    <submittedName>
        <fullName evidence="1">Uncharacterized protein</fullName>
    </submittedName>
</protein>
<organism evidence="1 2">
    <name type="scientific">Aliarcobacter skirrowii</name>
    <dbReference type="NCBI Taxonomy" id="28200"/>
    <lineage>
        <taxon>Bacteria</taxon>
        <taxon>Pseudomonadati</taxon>
        <taxon>Campylobacterota</taxon>
        <taxon>Epsilonproteobacteria</taxon>
        <taxon>Campylobacterales</taxon>
        <taxon>Arcobacteraceae</taxon>
        <taxon>Aliarcobacter</taxon>
    </lineage>
</organism>
<accession>A0A2U2BZD0</accession>
<dbReference type="Proteomes" id="UP000245014">
    <property type="component" value="Unassembled WGS sequence"/>
</dbReference>
<comment type="caution">
    <text evidence="1">The sequence shown here is derived from an EMBL/GenBank/DDBJ whole genome shotgun (WGS) entry which is preliminary data.</text>
</comment>
<reference evidence="1 2" key="1">
    <citation type="submission" date="2018-05" db="EMBL/GenBank/DDBJ databases">
        <title>Antimicrobial susceptibility testing and genomic analysis of Arcobacter skirrowii strains and one Arcobacter butzleri isolated from German poultry farms.</title>
        <authorList>
            <person name="Haenel I."/>
            <person name="Hotzel H."/>
            <person name="Tomaso H."/>
            <person name="Busch A."/>
        </authorList>
    </citation>
    <scope>NUCLEOTIDE SEQUENCE [LARGE SCALE GENOMIC DNA]</scope>
    <source>
        <strain evidence="2">v</strain>
    </source>
</reference>
<dbReference type="EMBL" id="QEYI01000007">
    <property type="protein sequence ID" value="PWE20424.1"/>
    <property type="molecule type" value="Genomic_DNA"/>
</dbReference>